<dbReference type="Proteomes" id="UP000612352">
    <property type="component" value="Unassembled WGS sequence"/>
</dbReference>
<organism evidence="2 3">
    <name type="scientific">Brachybacterium halotolerans</name>
    <dbReference type="NCBI Taxonomy" id="2795215"/>
    <lineage>
        <taxon>Bacteria</taxon>
        <taxon>Bacillati</taxon>
        <taxon>Actinomycetota</taxon>
        <taxon>Actinomycetes</taxon>
        <taxon>Micrococcales</taxon>
        <taxon>Dermabacteraceae</taxon>
        <taxon>Brachybacterium</taxon>
    </lineage>
</organism>
<dbReference type="EMBL" id="JAEDAJ010000021">
    <property type="protein sequence ID" value="MBK0333090.1"/>
    <property type="molecule type" value="Genomic_DNA"/>
</dbReference>
<proteinExistence type="predicted"/>
<evidence type="ECO:0000259" key="1">
    <source>
        <dbReference type="PROSITE" id="PS51186"/>
    </source>
</evidence>
<sequence length="149" mass="15728">MTSMTSHLPPRTLPDGLVATTEAPAVEEYVRLRTASGLSPRTPEQAAPILTGSWAWQTVRDADGALAAMGRVIGDGGWYFHIAVMATAPAQQGRGIGRVVLDCLIERIRAAAPPDPYITLIADPPGRRLCDATGFVDVAPSLGVRLAGR</sequence>
<evidence type="ECO:0000313" key="3">
    <source>
        <dbReference type="Proteomes" id="UP000612352"/>
    </source>
</evidence>
<name>A0ABS1BEN9_9MICO</name>
<dbReference type="PROSITE" id="PS51186">
    <property type="entry name" value="GNAT"/>
    <property type="match status" value="1"/>
</dbReference>
<feature type="domain" description="N-acetyltransferase" evidence="1">
    <location>
        <begin position="16"/>
        <end position="149"/>
    </location>
</feature>
<dbReference type="SUPFAM" id="SSF55729">
    <property type="entry name" value="Acyl-CoA N-acyltransferases (Nat)"/>
    <property type="match status" value="1"/>
</dbReference>
<dbReference type="CDD" id="cd04301">
    <property type="entry name" value="NAT_SF"/>
    <property type="match status" value="1"/>
</dbReference>
<accession>A0ABS1BEN9</accession>
<keyword evidence="3" id="KW-1185">Reference proteome</keyword>
<comment type="caution">
    <text evidence="2">The sequence shown here is derived from an EMBL/GenBank/DDBJ whole genome shotgun (WGS) entry which is preliminary data.</text>
</comment>
<gene>
    <name evidence="2" type="ORF">I8D64_16935</name>
</gene>
<protein>
    <submittedName>
        <fullName evidence="2">GNAT family N-acetyltransferase</fullName>
    </submittedName>
</protein>
<dbReference type="InterPro" id="IPR016181">
    <property type="entry name" value="Acyl_CoA_acyltransferase"/>
</dbReference>
<dbReference type="InterPro" id="IPR000182">
    <property type="entry name" value="GNAT_dom"/>
</dbReference>
<reference evidence="2 3" key="1">
    <citation type="submission" date="2020-12" db="EMBL/GenBank/DDBJ databases">
        <title>Brachybacterium sp. MASK1Z-5, whole genome shotgun sequence.</title>
        <authorList>
            <person name="Tuo L."/>
        </authorList>
    </citation>
    <scope>NUCLEOTIDE SEQUENCE [LARGE SCALE GENOMIC DNA]</scope>
    <source>
        <strain evidence="2 3">MASK1Z-5</strain>
    </source>
</reference>
<evidence type="ECO:0000313" key="2">
    <source>
        <dbReference type="EMBL" id="MBK0333090.1"/>
    </source>
</evidence>
<dbReference type="Pfam" id="PF00583">
    <property type="entry name" value="Acetyltransf_1"/>
    <property type="match status" value="1"/>
</dbReference>
<dbReference type="Gene3D" id="3.40.630.30">
    <property type="match status" value="1"/>
</dbReference>